<dbReference type="KEGG" id="aep:AMC99_01790"/>
<reference evidence="2 3" key="1">
    <citation type="submission" date="2015-09" db="EMBL/GenBank/DDBJ databases">
        <title>Complete genome sequence of a benzo[a]pyrene-degrading bacterium Altererythrobacter epoxidivorans CGMCC 1.7731T.</title>
        <authorList>
            <person name="Li Z."/>
            <person name="Cheng H."/>
            <person name="Huo Y."/>
            <person name="Xu X."/>
        </authorList>
    </citation>
    <scope>NUCLEOTIDE SEQUENCE [LARGE SCALE GENOMIC DNA]</scope>
    <source>
        <strain evidence="2 3">CGMCC 1.7731</strain>
    </source>
</reference>
<accession>A0A0M4MHN0</accession>
<organism evidence="2 3">
    <name type="scientific">Altererythrobacter epoxidivorans</name>
    <dbReference type="NCBI Taxonomy" id="361183"/>
    <lineage>
        <taxon>Bacteria</taxon>
        <taxon>Pseudomonadati</taxon>
        <taxon>Pseudomonadota</taxon>
        <taxon>Alphaproteobacteria</taxon>
        <taxon>Sphingomonadales</taxon>
        <taxon>Erythrobacteraceae</taxon>
        <taxon>Altererythrobacter</taxon>
    </lineage>
</organism>
<dbReference type="OrthoDB" id="7433210at2"/>
<dbReference type="AlphaFoldDB" id="A0A0M4MHN0"/>
<evidence type="ECO:0008006" key="4">
    <source>
        <dbReference type="Google" id="ProtNLM"/>
    </source>
</evidence>
<gene>
    <name evidence="2" type="ORF">AMC99_01790</name>
</gene>
<dbReference type="RefSeq" id="WP_061925557.1">
    <property type="nucleotide sequence ID" value="NZ_CP012669.1"/>
</dbReference>
<name>A0A0M4MHN0_9SPHN</name>
<sequence>MKSKYAPAGIGIGLLAFAAACSQASDGAAAQSAGGAQAVTIEAIEPVRANPIEEQLLTCSHTTEIGAKITNYFVLTQGAAKSYSQFQNYARNLCDPGQPDCAQGWIGDDIASYSVNQNGVRNQFLVDLEAMTMERAVTKRDGTVEVSQYQCTSEALPEGIRIE</sequence>
<keyword evidence="1" id="KW-0732">Signal</keyword>
<proteinExistence type="predicted"/>
<keyword evidence="3" id="KW-1185">Reference proteome</keyword>
<evidence type="ECO:0000313" key="2">
    <source>
        <dbReference type="EMBL" id="ALE17080.1"/>
    </source>
</evidence>
<evidence type="ECO:0000313" key="3">
    <source>
        <dbReference type="Proteomes" id="UP000057938"/>
    </source>
</evidence>
<dbReference type="PROSITE" id="PS51257">
    <property type="entry name" value="PROKAR_LIPOPROTEIN"/>
    <property type="match status" value="1"/>
</dbReference>
<feature type="chain" id="PRO_5005798440" description="Lipoprotein" evidence="1">
    <location>
        <begin position="25"/>
        <end position="163"/>
    </location>
</feature>
<feature type="signal peptide" evidence="1">
    <location>
        <begin position="1"/>
        <end position="24"/>
    </location>
</feature>
<protein>
    <recommendedName>
        <fullName evidence="4">Lipoprotein</fullName>
    </recommendedName>
</protein>
<dbReference type="PATRIC" id="fig|361183.4.peg.1760"/>
<dbReference type="Proteomes" id="UP000057938">
    <property type="component" value="Chromosome"/>
</dbReference>
<dbReference type="STRING" id="361183.AMC99_01790"/>
<evidence type="ECO:0000256" key="1">
    <source>
        <dbReference type="SAM" id="SignalP"/>
    </source>
</evidence>
<dbReference type="EMBL" id="CP012669">
    <property type="protein sequence ID" value="ALE17080.1"/>
    <property type="molecule type" value="Genomic_DNA"/>
</dbReference>